<dbReference type="EMBL" id="QOCV01000005">
    <property type="protein sequence ID" value="RHW54706.1"/>
    <property type="molecule type" value="Genomic_DNA"/>
</dbReference>
<keyword evidence="5" id="KW-1185">Reference proteome</keyword>
<evidence type="ECO:0000259" key="1">
    <source>
        <dbReference type="Pfam" id="PF07859"/>
    </source>
</evidence>
<organism evidence="3 4">
    <name type="scientific">Lactobacillus bombicola</name>
    <dbReference type="NCBI Taxonomy" id="1505723"/>
    <lineage>
        <taxon>Bacteria</taxon>
        <taxon>Bacillati</taxon>
        <taxon>Bacillota</taxon>
        <taxon>Bacilli</taxon>
        <taxon>Lactobacillales</taxon>
        <taxon>Lactobacillaceae</taxon>
        <taxon>Lactobacillus</taxon>
    </lineage>
</organism>
<dbReference type="InterPro" id="IPR013094">
    <property type="entry name" value="AB_hydrolase_3"/>
</dbReference>
<dbReference type="EMBL" id="QOCU01000002">
    <property type="protein sequence ID" value="RHW52892.1"/>
    <property type="molecule type" value="Genomic_DNA"/>
</dbReference>
<dbReference type="Gene3D" id="3.40.50.1820">
    <property type="entry name" value="alpha/beta hydrolase"/>
    <property type="match status" value="1"/>
</dbReference>
<reference evidence="4 5" key="1">
    <citation type="submission" date="2018-07" db="EMBL/GenBank/DDBJ databases">
        <title>Genome sequences of six Lactobacillus spp. isolated from bumble bee guts.</title>
        <authorList>
            <person name="Motta E.V.S."/>
            <person name="Moran N.A."/>
        </authorList>
    </citation>
    <scope>NUCLEOTIDE SEQUENCE [LARGE SCALE GENOMIC DNA]</scope>
    <source>
        <strain evidence="2 5">BI-4G</strain>
        <strain evidence="3 4">OCC3</strain>
    </source>
</reference>
<dbReference type="AlphaFoldDB" id="A0A396SKW0"/>
<evidence type="ECO:0000313" key="5">
    <source>
        <dbReference type="Proteomes" id="UP000283380"/>
    </source>
</evidence>
<protein>
    <recommendedName>
        <fullName evidence="1">Alpha/beta hydrolase fold-3 domain-containing protein</fullName>
    </recommendedName>
</protein>
<dbReference type="RefSeq" id="WP_118896550.1">
    <property type="nucleotide sequence ID" value="NZ_QOCT01000006.1"/>
</dbReference>
<sequence>MTNNIGKLEIGNRFEFIPEEHDMVYSRLNKMKKSQDVSLYLMGKIDTDNPIVNLSKISDFTKLPDMTIISSQYDLLKLSSDTFIKKAFKGGKKIKSIRYLGCDHGFFDLIGIAPQAEEVCWEIADEIYQNSSNKSIR</sequence>
<dbReference type="Pfam" id="PF07859">
    <property type="entry name" value="Abhydrolase_3"/>
    <property type="match status" value="1"/>
</dbReference>
<dbReference type="Proteomes" id="UP000265862">
    <property type="component" value="Unassembled WGS sequence"/>
</dbReference>
<evidence type="ECO:0000313" key="4">
    <source>
        <dbReference type="Proteomes" id="UP000265862"/>
    </source>
</evidence>
<evidence type="ECO:0000313" key="3">
    <source>
        <dbReference type="EMBL" id="RHW54706.1"/>
    </source>
</evidence>
<proteinExistence type="predicted"/>
<comment type="caution">
    <text evidence="3">The sequence shown here is derived from an EMBL/GenBank/DDBJ whole genome shotgun (WGS) entry which is preliminary data.</text>
</comment>
<feature type="domain" description="Alpha/beta hydrolase fold-3" evidence="1">
    <location>
        <begin position="37"/>
        <end position="107"/>
    </location>
</feature>
<accession>A0A396SKW0</accession>
<evidence type="ECO:0000313" key="2">
    <source>
        <dbReference type="EMBL" id="RHW52892.1"/>
    </source>
</evidence>
<name>A0A396SKW0_9LACO</name>
<gene>
    <name evidence="2" type="ORF">DS834_03135</name>
    <name evidence="3" type="ORF">DS835_03625</name>
</gene>
<dbReference type="GO" id="GO:0016787">
    <property type="term" value="F:hydrolase activity"/>
    <property type="evidence" value="ECO:0007669"/>
    <property type="project" value="InterPro"/>
</dbReference>
<dbReference type="InterPro" id="IPR029058">
    <property type="entry name" value="AB_hydrolase_fold"/>
</dbReference>
<dbReference type="Proteomes" id="UP000283380">
    <property type="component" value="Unassembled WGS sequence"/>
</dbReference>